<dbReference type="CDD" id="cd16376">
    <property type="entry name" value="Avd_like"/>
    <property type="match status" value="1"/>
</dbReference>
<protein>
    <submittedName>
        <fullName evidence="1">Avd-like protein</fullName>
    </submittedName>
</protein>
<organism evidence="1">
    <name type="scientific">Caudovirales sp. ct7Ux15</name>
    <dbReference type="NCBI Taxonomy" id="2826767"/>
    <lineage>
        <taxon>Viruses</taxon>
        <taxon>Duplodnaviria</taxon>
        <taxon>Heunggongvirae</taxon>
        <taxon>Uroviricota</taxon>
        <taxon>Caudoviricetes</taxon>
    </lineage>
</organism>
<dbReference type="InterPro" id="IPR055360">
    <property type="entry name" value="bAvd"/>
</dbReference>
<sequence>MMTSERRFPKKYRFTIVNRLHDLTLDIFQHIQEANELDLTDPQEYRERRYEQKKALTECKTVLFLIELSFEKELISSEQCAEWTRHVMNVKNMTAKWRKQDRERFAALQQNRGITPRR</sequence>
<evidence type="ECO:0000313" key="1">
    <source>
        <dbReference type="EMBL" id="DAD89296.1"/>
    </source>
</evidence>
<reference evidence="1" key="1">
    <citation type="journal article" date="2021" name="Proc. Natl. Acad. Sci. U.S.A.">
        <title>A Catalog of Tens of Thousands of Viruses from Human Metagenomes Reveals Hidden Associations with Chronic Diseases.</title>
        <authorList>
            <person name="Tisza M.J."/>
            <person name="Buck C.B."/>
        </authorList>
    </citation>
    <scope>NUCLEOTIDE SEQUENCE</scope>
    <source>
        <strain evidence="1">Ct7Ux15</strain>
    </source>
</reference>
<dbReference type="InterPro" id="IPR036583">
    <property type="entry name" value="23S_rRNA_IVS_sf"/>
</dbReference>
<name>A0A8S5N492_9CAUD</name>
<accession>A0A8S5N492</accession>
<dbReference type="Gene3D" id="1.20.1440.60">
    <property type="entry name" value="23S rRNA-intervening sequence"/>
    <property type="match status" value="1"/>
</dbReference>
<dbReference type="EMBL" id="BK015058">
    <property type="protein sequence ID" value="DAD89296.1"/>
    <property type="molecule type" value="Genomic_DNA"/>
</dbReference>
<dbReference type="SUPFAM" id="SSF158446">
    <property type="entry name" value="IVS-encoded protein-like"/>
    <property type="match status" value="1"/>
</dbReference>
<proteinExistence type="predicted"/>